<sequence>MKIMRDPKGPLIFKIGQRDHISPNLLGPYFTLTNSHSRQALVSSPLHTFNFFFIVIVIFMAGEESKKLKLYSDWLSSCAGRVRIGLNLKGLEYEYVPVNLLKGEQQTPEFLKLNPVGFVPVLVDGDVVLADSFAILMYLEEKFPQHSLLPKDLHGRGINYQAANIVCSSIQPYQNIAILKFMKEKLGPDADVAWARDQIRRGFAALEKLLKDYSGKYATGDEVFLADLFLAPQIDGAIRIFKVDMDEFPLLARIFKAYLELPAFRDAMPGRQPDTPAEHRD</sequence>
<dbReference type="InterPro" id="IPR036249">
    <property type="entry name" value="Thioredoxin-like_sf"/>
</dbReference>
<dbReference type="InterPro" id="IPR036282">
    <property type="entry name" value="Glutathione-S-Trfase_C_sf"/>
</dbReference>
<accession>A0A068VDL6</accession>
<feature type="domain" description="GST C-terminal" evidence="7">
    <location>
        <begin position="152"/>
        <end position="277"/>
    </location>
</feature>
<dbReference type="EC" id="2.5.1.18" evidence="2"/>
<dbReference type="Gramene" id="CDP17768">
    <property type="protein sequence ID" value="CDP17768"/>
    <property type="gene ID" value="GSCOC_T00003883001"/>
</dbReference>
<keyword evidence="5" id="KW-0472">Membrane</keyword>
<dbReference type="PANTHER" id="PTHR42673">
    <property type="entry name" value="MALEYLACETOACETATE ISOMERASE"/>
    <property type="match status" value="1"/>
</dbReference>
<dbReference type="PROSITE" id="PS50404">
    <property type="entry name" value="GST_NTER"/>
    <property type="match status" value="1"/>
</dbReference>
<dbReference type="Gene3D" id="1.20.1050.10">
    <property type="match status" value="1"/>
</dbReference>
<dbReference type="InterPro" id="IPR034333">
    <property type="entry name" value="GST_Zeta_N"/>
</dbReference>
<dbReference type="InterPro" id="IPR004045">
    <property type="entry name" value="Glutathione_S-Trfase_N"/>
</dbReference>
<dbReference type="PhylomeDB" id="A0A068VDL6"/>
<dbReference type="Pfam" id="PF02798">
    <property type="entry name" value="GST_N"/>
    <property type="match status" value="1"/>
</dbReference>
<protein>
    <recommendedName>
        <fullName evidence="2">glutathione transferase</fullName>
        <ecNumber evidence="2">2.5.1.18</ecNumber>
    </recommendedName>
</protein>
<dbReference type="GO" id="GO:0016034">
    <property type="term" value="F:maleylacetoacetate isomerase activity"/>
    <property type="evidence" value="ECO:0007669"/>
    <property type="project" value="TreeGrafter"/>
</dbReference>
<dbReference type="InterPro" id="IPR034330">
    <property type="entry name" value="GST_Zeta_C"/>
</dbReference>
<dbReference type="PANTHER" id="PTHR42673:SF4">
    <property type="entry name" value="MALEYLACETOACETATE ISOMERASE"/>
    <property type="match status" value="1"/>
</dbReference>
<evidence type="ECO:0000259" key="7">
    <source>
        <dbReference type="PROSITE" id="PS50405"/>
    </source>
</evidence>
<keyword evidence="9" id="KW-1185">Reference proteome</keyword>
<evidence type="ECO:0000259" key="6">
    <source>
        <dbReference type="PROSITE" id="PS50404"/>
    </source>
</evidence>
<dbReference type="AlphaFoldDB" id="A0A068VDL6"/>
<dbReference type="CDD" id="cd03042">
    <property type="entry name" value="GST_N_Zeta"/>
    <property type="match status" value="1"/>
</dbReference>
<dbReference type="InterPro" id="IPR010987">
    <property type="entry name" value="Glutathione-S-Trfase_C-like"/>
</dbReference>
<comment type="similarity">
    <text evidence="1">Belongs to the GST superfamily. Zeta family.</text>
</comment>
<dbReference type="InterPro" id="IPR040079">
    <property type="entry name" value="Glutathione_S-Trfase"/>
</dbReference>
<dbReference type="NCBIfam" id="TIGR01262">
    <property type="entry name" value="maiA"/>
    <property type="match status" value="1"/>
</dbReference>
<dbReference type="SFLD" id="SFLDS00019">
    <property type="entry name" value="Glutathione_Transferase_(cytos"/>
    <property type="match status" value="1"/>
</dbReference>
<feature type="transmembrane region" description="Helical" evidence="5">
    <location>
        <begin position="40"/>
        <end position="61"/>
    </location>
</feature>
<dbReference type="GO" id="GO:0006559">
    <property type="term" value="P:L-phenylalanine catabolic process"/>
    <property type="evidence" value="ECO:0007669"/>
    <property type="project" value="TreeGrafter"/>
</dbReference>
<dbReference type="SUPFAM" id="SSF52833">
    <property type="entry name" value="Thioredoxin-like"/>
    <property type="match status" value="1"/>
</dbReference>
<dbReference type="OrthoDB" id="4951845at2759"/>
<dbReference type="InParanoid" id="A0A068VDL6"/>
<keyword evidence="5" id="KW-0812">Transmembrane</keyword>
<evidence type="ECO:0000313" key="8">
    <source>
        <dbReference type="EMBL" id="CDP17768.1"/>
    </source>
</evidence>
<proteinExistence type="inferred from homology"/>
<dbReference type="FunFam" id="1.20.1050.10:FF:000017">
    <property type="entry name" value="Maleylacetoacetate isomerase"/>
    <property type="match status" value="1"/>
</dbReference>
<dbReference type="GO" id="GO:0005737">
    <property type="term" value="C:cytoplasm"/>
    <property type="evidence" value="ECO:0007669"/>
    <property type="project" value="InterPro"/>
</dbReference>
<organism evidence="8 9">
    <name type="scientific">Coffea canephora</name>
    <name type="common">Robusta coffee</name>
    <dbReference type="NCBI Taxonomy" id="49390"/>
    <lineage>
        <taxon>Eukaryota</taxon>
        <taxon>Viridiplantae</taxon>
        <taxon>Streptophyta</taxon>
        <taxon>Embryophyta</taxon>
        <taxon>Tracheophyta</taxon>
        <taxon>Spermatophyta</taxon>
        <taxon>Magnoliopsida</taxon>
        <taxon>eudicotyledons</taxon>
        <taxon>Gunneridae</taxon>
        <taxon>Pentapetalae</taxon>
        <taxon>asterids</taxon>
        <taxon>lamiids</taxon>
        <taxon>Gentianales</taxon>
        <taxon>Rubiaceae</taxon>
        <taxon>Ixoroideae</taxon>
        <taxon>Gardenieae complex</taxon>
        <taxon>Bertiereae - Coffeeae clade</taxon>
        <taxon>Coffeeae</taxon>
        <taxon>Coffea</taxon>
    </lineage>
</organism>
<comment type="catalytic activity">
    <reaction evidence="4">
        <text>RX + glutathione = an S-substituted glutathione + a halide anion + H(+)</text>
        <dbReference type="Rhea" id="RHEA:16437"/>
        <dbReference type="ChEBI" id="CHEBI:15378"/>
        <dbReference type="ChEBI" id="CHEBI:16042"/>
        <dbReference type="ChEBI" id="CHEBI:17792"/>
        <dbReference type="ChEBI" id="CHEBI:57925"/>
        <dbReference type="ChEBI" id="CHEBI:90779"/>
        <dbReference type="EC" id="2.5.1.18"/>
    </reaction>
</comment>
<name>A0A068VDL6_COFCA</name>
<evidence type="ECO:0000256" key="4">
    <source>
        <dbReference type="ARBA" id="ARBA00047960"/>
    </source>
</evidence>
<evidence type="ECO:0000256" key="1">
    <source>
        <dbReference type="ARBA" id="ARBA00010007"/>
    </source>
</evidence>
<dbReference type="SUPFAM" id="SSF47616">
    <property type="entry name" value="GST C-terminal domain-like"/>
    <property type="match status" value="1"/>
</dbReference>
<dbReference type="CDD" id="cd03191">
    <property type="entry name" value="GST_C_Zeta"/>
    <property type="match status" value="1"/>
</dbReference>
<dbReference type="Pfam" id="PF13410">
    <property type="entry name" value="GST_C_2"/>
    <property type="match status" value="1"/>
</dbReference>
<dbReference type="EMBL" id="HG739264">
    <property type="protein sequence ID" value="CDP17768.1"/>
    <property type="molecule type" value="Genomic_DNA"/>
</dbReference>
<dbReference type="FunCoup" id="A0A068VDL6">
    <property type="interactions" value="1516"/>
</dbReference>
<evidence type="ECO:0000256" key="5">
    <source>
        <dbReference type="SAM" id="Phobius"/>
    </source>
</evidence>
<evidence type="ECO:0000256" key="2">
    <source>
        <dbReference type="ARBA" id="ARBA00012452"/>
    </source>
</evidence>
<dbReference type="SFLD" id="SFLDG00358">
    <property type="entry name" value="Main_(cytGST)"/>
    <property type="match status" value="1"/>
</dbReference>
<dbReference type="Gene3D" id="3.40.30.10">
    <property type="entry name" value="Glutaredoxin"/>
    <property type="match status" value="1"/>
</dbReference>
<keyword evidence="3" id="KW-0808">Transferase</keyword>
<dbReference type="Proteomes" id="UP000295252">
    <property type="component" value="Chromosome IV"/>
</dbReference>
<evidence type="ECO:0000313" key="9">
    <source>
        <dbReference type="Proteomes" id="UP000295252"/>
    </source>
</evidence>
<dbReference type="GO" id="GO:0004364">
    <property type="term" value="F:glutathione transferase activity"/>
    <property type="evidence" value="ECO:0007669"/>
    <property type="project" value="UniProtKB-EC"/>
</dbReference>
<dbReference type="PROSITE" id="PS50405">
    <property type="entry name" value="GST_CTER"/>
    <property type="match status" value="1"/>
</dbReference>
<dbReference type="GO" id="GO:0009407">
    <property type="term" value="P:toxin catabolic process"/>
    <property type="evidence" value="ECO:0007669"/>
    <property type="project" value="UniProtKB-ARBA"/>
</dbReference>
<gene>
    <name evidence="8" type="ORF">GSCOC_T00003883001</name>
</gene>
<evidence type="ECO:0000256" key="3">
    <source>
        <dbReference type="ARBA" id="ARBA00022679"/>
    </source>
</evidence>
<dbReference type="OMA" id="FWRSTCS"/>
<dbReference type="FunFam" id="3.40.30.10:FF:000100">
    <property type="entry name" value="Glutathione S-transferase Z1"/>
    <property type="match status" value="1"/>
</dbReference>
<reference evidence="9" key="1">
    <citation type="journal article" date="2014" name="Science">
        <title>The coffee genome provides insight into the convergent evolution of caffeine biosynthesis.</title>
        <authorList>
            <person name="Denoeud F."/>
            <person name="Carretero-Paulet L."/>
            <person name="Dereeper A."/>
            <person name="Droc G."/>
            <person name="Guyot R."/>
            <person name="Pietrella M."/>
            <person name="Zheng C."/>
            <person name="Alberti A."/>
            <person name="Anthony F."/>
            <person name="Aprea G."/>
            <person name="Aury J.M."/>
            <person name="Bento P."/>
            <person name="Bernard M."/>
            <person name="Bocs S."/>
            <person name="Campa C."/>
            <person name="Cenci A."/>
            <person name="Combes M.C."/>
            <person name="Crouzillat D."/>
            <person name="Da Silva C."/>
            <person name="Daddiego L."/>
            <person name="De Bellis F."/>
            <person name="Dussert S."/>
            <person name="Garsmeur O."/>
            <person name="Gayraud T."/>
            <person name="Guignon V."/>
            <person name="Jahn K."/>
            <person name="Jamilloux V."/>
            <person name="Joet T."/>
            <person name="Labadie K."/>
            <person name="Lan T."/>
            <person name="Leclercq J."/>
            <person name="Lepelley M."/>
            <person name="Leroy T."/>
            <person name="Li L.T."/>
            <person name="Librado P."/>
            <person name="Lopez L."/>
            <person name="Munoz A."/>
            <person name="Noel B."/>
            <person name="Pallavicini A."/>
            <person name="Perrotta G."/>
            <person name="Poncet V."/>
            <person name="Pot D."/>
            <person name="Priyono X."/>
            <person name="Rigoreau M."/>
            <person name="Rouard M."/>
            <person name="Rozas J."/>
            <person name="Tranchant-Dubreuil C."/>
            <person name="VanBuren R."/>
            <person name="Zhang Q."/>
            <person name="Andrade A.C."/>
            <person name="Argout X."/>
            <person name="Bertrand B."/>
            <person name="de Kochko A."/>
            <person name="Graziosi G."/>
            <person name="Henry R.J."/>
            <person name="Jayarama X."/>
            <person name="Ming R."/>
            <person name="Nagai C."/>
            <person name="Rounsley S."/>
            <person name="Sankoff D."/>
            <person name="Giuliano G."/>
            <person name="Albert V.A."/>
            <person name="Wincker P."/>
            <person name="Lashermes P."/>
        </authorList>
    </citation>
    <scope>NUCLEOTIDE SEQUENCE [LARGE SCALE GENOMIC DNA]</scope>
    <source>
        <strain evidence="9">cv. DH200-94</strain>
    </source>
</reference>
<dbReference type="GO" id="GO:0006749">
    <property type="term" value="P:glutathione metabolic process"/>
    <property type="evidence" value="ECO:0007669"/>
    <property type="project" value="TreeGrafter"/>
</dbReference>
<feature type="domain" description="GST N-terminal" evidence="6">
    <location>
        <begin position="66"/>
        <end position="147"/>
    </location>
</feature>
<keyword evidence="5" id="KW-1133">Transmembrane helix</keyword>
<dbReference type="STRING" id="49390.A0A068VDL6"/>
<dbReference type="InterPro" id="IPR005955">
    <property type="entry name" value="GST_Zeta"/>
</dbReference>